<evidence type="ECO:0000313" key="2">
    <source>
        <dbReference type="Proteomes" id="UP001499984"/>
    </source>
</evidence>
<gene>
    <name evidence="1" type="ORF">GCM10022233_56110</name>
</gene>
<dbReference type="EMBL" id="BAAAZY010000013">
    <property type="protein sequence ID" value="GAA4071935.1"/>
    <property type="molecule type" value="Genomic_DNA"/>
</dbReference>
<reference evidence="2" key="1">
    <citation type="journal article" date="2019" name="Int. J. Syst. Evol. Microbiol.">
        <title>The Global Catalogue of Microorganisms (GCM) 10K type strain sequencing project: providing services to taxonomists for standard genome sequencing and annotation.</title>
        <authorList>
            <consortium name="The Broad Institute Genomics Platform"/>
            <consortium name="The Broad Institute Genome Sequencing Center for Infectious Disease"/>
            <person name="Wu L."/>
            <person name="Ma J."/>
        </authorList>
    </citation>
    <scope>NUCLEOTIDE SEQUENCE [LARGE SCALE GENOMIC DNA]</scope>
    <source>
        <strain evidence="2">JCM 16925</strain>
    </source>
</reference>
<name>A0ABP7VPT6_9ACTN</name>
<proteinExistence type="predicted"/>
<accession>A0ABP7VPT6</accession>
<comment type="caution">
    <text evidence="1">The sequence shown here is derived from an EMBL/GenBank/DDBJ whole genome shotgun (WGS) entry which is preliminary data.</text>
</comment>
<protein>
    <submittedName>
        <fullName evidence="1">Uncharacterized protein</fullName>
    </submittedName>
</protein>
<dbReference type="InterPro" id="IPR016170">
    <property type="entry name" value="Cytok_DH_C_sf"/>
</dbReference>
<dbReference type="Gene3D" id="3.40.462.10">
    <property type="entry name" value="FAD-linked oxidases, C-terminal domain"/>
    <property type="match status" value="1"/>
</dbReference>
<keyword evidence="2" id="KW-1185">Reference proteome</keyword>
<evidence type="ECO:0000313" key="1">
    <source>
        <dbReference type="EMBL" id="GAA4071935.1"/>
    </source>
</evidence>
<dbReference type="Proteomes" id="UP001499984">
    <property type="component" value="Unassembled WGS sequence"/>
</dbReference>
<organism evidence="1 2">
    <name type="scientific">Streptomyces shaanxiensis</name>
    <dbReference type="NCBI Taxonomy" id="653357"/>
    <lineage>
        <taxon>Bacteria</taxon>
        <taxon>Bacillati</taxon>
        <taxon>Actinomycetota</taxon>
        <taxon>Actinomycetes</taxon>
        <taxon>Kitasatosporales</taxon>
        <taxon>Streptomycetaceae</taxon>
        <taxon>Streptomyces</taxon>
    </lineage>
</organism>
<sequence>MPSAAAALKEAGLWSYAHSWLNLLLPGRSTATVTREALDAPTPNDDPNSSSFWGS</sequence>